<dbReference type="Proteomes" id="UP000280296">
    <property type="component" value="Unassembled WGS sequence"/>
</dbReference>
<dbReference type="RefSeq" id="WP_126724907.1">
    <property type="nucleotide sequence ID" value="NZ_RYZH01000013.1"/>
</dbReference>
<organism evidence="1 2">
    <name type="scientific">Tautonia sociabilis</name>
    <dbReference type="NCBI Taxonomy" id="2080755"/>
    <lineage>
        <taxon>Bacteria</taxon>
        <taxon>Pseudomonadati</taxon>
        <taxon>Planctomycetota</taxon>
        <taxon>Planctomycetia</taxon>
        <taxon>Isosphaerales</taxon>
        <taxon>Isosphaeraceae</taxon>
        <taxon>Tautonia</taxon>
    </lineage>
</organism>
<accession>A0A432MLX0</accession>
<proteinExistence type="predicted"/>
<gene>
    <name evidence="1" type="ORF">TsocGM_08655</name>
</gene>
<keyword evidence="2" id="KW-1185">Reference proteome</keyword>
<sequence>MRWNKYLRRFGFKARDERLGDSGGPASRPSRRMPGTEVLGLVALFGAIDAPEALRLAADRARVATTAREVEKPSTGTSCVAFVRSTFAIHWEPIDRDAALHRDFDLSDGWVRIPLDRSAT</sequence>
<evidence type="ECO:0000313" key="1">
    <source>
        <dbReference type="EMBL" id="RUL88197.1"/>
    </source>
</evidence>
<reference evidence="1 2" key="1">
    <citation type="submission" date="2018-12" db="EMBL/GenBank/DDBJ databases">
        <authorList>
            <person name="Toschakov S.V."/>
        </authorList>
    </citation>
    <scope>NUCLEOTIDE SEQUENCE [LARGE SCALE GENOMIC DNA]</scope>
    <source>
        <strain evidence="1 2">GM2012</strain>
    </source>
</reference>
<name>A0A432MLX0_9BACT</name>
<protein>
    <submittedName>
        <fullName evidence="1">Uncharacterized protein</fullName>
    </submittedName>
</protein>
<evidence type="ECO:0000313" key="2">
    <source>
        <dbReference type="Proteomes" id="UP000280296"/>
    </source>
</evidence>
<comment type="caution">
    <text evidence="1">The sequence shown here is derived from an EMBL/GenBank/DDBJ whole genome shotgun (WGS) entry which is preliminary data.</text>
</comment>
<reference evidence="1 2" key="2">
    <citation type="submission" date="2019-01" db="EMBL/GenBank/DDBJ databases">
        <title>Tautonia sociabilis, a novel thermotolerant planctomycete of Isosphaeraceae family, isolated from a 4000 m deep subterranean habitat.</title>
        <authorList>
            <person name="Kovaleva O.L."/>
            <person name="Elcheninov A.G."/>
            <person name="Van Heerden E."/>
            <person name="Toshchakov S.V."/>
            <person name="Novikov A."/>
            <person name="Bonch-Osmolovskaya E.A."/>
            <person name="Kublanov I.V."/>
        </authorList>
    </citation>
    <scope>NUCLEOTIDE SEQUENCE [LARGE SCALE GENOMIC DNA]</scope>
    <source>
        <strain evidence="1 2">GM2012</strain>
    </source>
</reference>
<dbReference type="EMBL" id="RYZH01000013">
    <property type="protein sequence ID" value="RUL88197.1"/>
    <property type="molecule type" value="Genomic_DNA"/>
</dbReference>
<dbReference type="AlphaFoldDB" id="A0A432MLX0"/>
<dbReference type="OrthoDB" id="9936548at2"/>